<evidence type="ECO:0000256" key="5">
    <source>
        <dbReference type="ARBA" id="ARBA00022475"/>
    </source>
</evidence>
<dbReference type="Pfam" id="PF00332">
    <property type="entry name" value="Glyco_hydro_17"/>
    <property type="match status" value="1"/>
</dbReference>
<evidence type="ECO:0000256" key="13">
    <source>
        <dbReference type="ARBA" id="ARBA00023288"/>
    </source>
</evidence>
<dbReference type="GO" id="GO:0005975">
    <property type="term" value="P:carbohydrate metabolic process"/>
    <property type="evidence" value="ECO:0007669"/>
    <property type="project" value="InterPro"/>
</dbReference>
<reference evidence="19" key="1">
    <citation type="submission" date="2022-04" db="EMBL/GenBank/DDBJ databases">
        <title>Carnegiea gigantea Genome sequencing and assembly v2.</title>
        <authorList>
            <person name="Copetti D."/>
            <person name="Sanderson M.J."/>
            <person name="Burquez A."/>
            <person name="Wojciechowski M.F."/>
        </authorList>
    </citation>
    <scope>NUCLEOTIDE SEQUENCE</scope>
    <source>
        <strain evidence="19">SGP5-SGP5p</strain>
        <tissue evidence="19">Aerial part</tissue>
    </source>
</reference>
<dbReference type="Pfam" id="PF07983">
    <property type="entry name" value="X8"/>
    <property type="match status" value="1"/>
</dbReference>
<dbReference type="PROSITE" id="PS00587">
    <property type="entry name" value="GLYCOSYL_HYDROL_F17"/>
    <property type="match status" value="1"/>
</dbReference>
<evidence type="ECO:0000256" key="15">
    <source>
        <dbReference type="RuleBase" id="RU004335"/>
    </source>
</evidence>
<keyword evidence="8 16" id="KW-0378">Hydrolase</keyword>
<dbReference type="FunFam" id="1.20.58.1040:FF:000002">
    <property type="entry name" value="Glucan endo-1,3-beta-glucosidase 8"/>
    <property type="match status" value="1"/>
</dbReference>
<keyword evidence="7" id="KW-0732">Signal</keyword>
<keyword evidence="9" id="KW-0611">Plant defense</keyword>
<keyword evidence="10" id="KW-0472">Membrane</keyword>
<evidence type="ECO:0000256" key="4">
    <source>
        <dbReference type="ARBA" id="ARBA00012780"/>
    </source>
</evidence>
<evidence type="ECO:0000256" key="10">
    <source>
        <dbReference type="ARBA" id="ARBA00023136"/>
    </source>
</evidence>
<keyword evidence="5" id="KW-1003">Cell membrane</keyword>
<evidence type="ECO:0000256" key="16">
    <source>
        <dbReference type="RuleBase" id="RU004336"/>
    </source>
</evidence>
<dbReference type="Proteomes" id="UP001153076">
    <property type="component" value="Unassembled WGS sequence"/>
</dbReference>
<evidence type="ECO:0000256" key="9">
    <source>
        <dbReference type="ARBA" id="ARBA00022821"/>
    </source>
</evidence>
<dbReference type="GO" id="GO:0005886">
    <property type="term" value="C:plasma membrane"/>
    <property type="evidence" value="ECO:0007669"/>
    <property type="project" value="UniProtKB-SubCell"/>
</dbReference>
<keyword evidence="6" id="KW-0336">GPI-anchor</keyword>
<name>A0A9Q1GM52_9CARY</name>
<evidence type="ECO:0000313" key="19">
    <source>
        <dbReference type="EMBL" id="KAJ8421704.1"/>
    </source>
</evidence>
<dbReference type="GO" id="GO:0098552">
    <property type="term" value="C:side of membrane"/>
    <property type="evidence" value="ECO:0007669"/>
    <property type="project" value="UniProtKB-KW"/>
</dbReference>
<dbReference type="GO" id="GO:0006952">
    <property type="term" value="P:defense response"/>
    <property type="evidence" value="ECO:0007669"/>
    <property type="project" value="UniProtKB-KW"/>
</dbReference>
<keyword evidence="13" id="KW-0449">Lipoprotein</keyword>
<evidence type="ECO:0000256" key="1">
    <source>
        <dbReference type="ARBA" id="ARBA00000382"/>
    </source>
</evidence>
<gene>
    <name evidence="19" type="ORF">Cgig2_012386</name>
</gene>
<dbReference type="EMBL" id="JAKOGI010002585">
    <property type="protein sequence ID" value="KAJ8421704.1"/>
    <property type="molecule type" value="Genomic_DNA"/>
</dbReference>
<keyword evidence="20" id="KW-1185">Reference proteome</keyword>
<feature type="compositionally biased region" description="Polar residues" evidence="17">
    <location>
        <begin position="147"/>
        <end position="157"/>
    </location>
</feature>
<dbReference type="Gene3D" id="1.20.58.1040">
    <property type="match status" value="1"/>
</dbReference>
<evidence type="ECO:0000256" key="2">
    <source>
        <dbReference type="ARBA" id="ARBA00004609"/>
    </source>
</evidence>
<dbReference type="PANTHER" id="PTHR32227">
    <property type="entry name" value="GLUCAN ENDO-1,3-BETA-GLUCOSIDASE BG1-RELATED-RELATED"/>
    <property type="match status" value="1"/>
</dbReference>
<dbReference type="Gene3D" id="3.20.20.80">
    <property type="entry name" value="Glycosidases"/>
    <property type="match status" value="1"/>
</dbReference>
<dbReference type="InterPro" id="IPR000490">
    <property type="entry name" value="Glyco_hydro_17"/>
</dbReference>
<protein>
    <recommendedName>
        <fullName evidence="4">glucan endo-1,3-beta-D-glucosidase</fullName>
        <ecNumber evidence="4">3.2.1.39</ecNumber>
    </recommendedName>
</protein>
<dbReference type="InterPro" id="IPR044965">
    <property type="entry name" value="Glyco_hydro_17_plant"/>
</dbReference>
<evidence type="ECO:0000256" key="11">
    <source>
        <dbReference type="ARBA" id="ARBA00023157"/>
    </source>
</evidence>
<evidence type="ECO:0000256" key="6">
    <source>
        <dbReference type="ARBA" id="ARBA00022622"/>
    </source>
</evidence>
<keyword evidence="12" id="KW-0325">Glycoprotein</keyword>
<evidence type="ECO:0000256" key="7">
    <source>
        <dbReference type="ARBA" id="ARBA00022729"/>
    </source>
</evidence>
<accession>A0A9Q1GM52</accession>
<dbReference type="SMART" id="SM00768">
    <property type="entry name" value="X8"/>
    <property type="match status" value="1"/>
</dbReference>
<dbReference type="GO" id="GO:0042973">
    <property type="term" value="F:glucan endo-1,3-beta-D-glucosidase activity"/>
    <property type="evidence" value="ECO:0007669"/>
    <property type="project" value="UniProtKB-EC"/>
</dbReference>
<dbReference type="InterPro" id="IPR017853">
    <property type="entry name" value="GH"/>
</dbReference>
<comment type="catalytic activity">
    <reaction evidence="1">
        <text>Hydrolysis of (1-&gt;3)-beta-D-glucosidic linkages in (1-&gt;3)-beta-D-glucans.</text>
        <dbReference type="EC" id="3.2.1.39"/>
    </reaction>
</comment>
<dbReference type="AlphaFoldDB" id="A0A9Q1GM52"/>
<feature type="region of interest" description="Disordered" evidence="17">
    <location>
        <begin position="132"/>
        <end position="163"/>
    </location>
</feature>
<dbReference type="SUPFAM" id="SSF51445">
    <property type="entry name" value="(Trans)glycosidases"/>
    <property type="match status" value="1"/>
</dbReference>
<dbReference type="InterPro" id="IPR036770">
    <property type="entry name" value="Ankyrin_rpt-contain_sf"/>
</dbReference>
<organism evidence="19 20">
    <name type="scientific">Carnegiea gigantea</name>
    <dbReference type="NCBI Taxonomy" id="171969"/>
    <lineage>
        <taxon>Eukaryota</taxon>
        <taxon>Viridiplantae</taxon>
        <taxon>Streptophyta</taxon>
        <taxon>Embryophyta</taxon>
        <taxon>Tracheophyta</taxon>
        <taxon>Spermatophyta</taxon>
        <taxon>Magnoliopsida</taxon>
        <taxon>eudicotyledons</taxon>
        <taxon>Gunneridae</taxon>
        <taxon>Pentapetalae</taxon>
        <taxon>Caryophyllales</taxon>
        <taxon>Cactineae</taxon>
        <taxon>Cactaceae</taxon>
        <taxon>Cactoideae</taxon>
        <taxon>Echinocereeae</taxon>
        <taxon>Carnegiea</taxon>
    </lineage>
</organism>
<evidence type="ECO:0000256" key="3">
    <source>
        <dbReference type="ARBA" id="ARBA00008773"/>
    </source>
</evidence>
<dbReference type="InterPro" id="IPR012946">
    <property type="entry name" value="X8"/>
</dbReference>
<dbReference type="FunFam" id="3.20.20.80:FF:000008">
    <property type="entry name" value="Glucan endo-1,3-beta-glucosidase 5"/>
    <property type="match status" value="1"/>
</dbReference>
<comment type="caution">
    <text evidence="19">The sequence shown here is derived from an EMBL/GenBank/DDBJ whole genome shotgun (WGS) entry which is preliminary data.</text>
</comment>
<evidence type="ECO:0000313" key="20">
    <source>
        <dbReference type="Proteomes" id="UP001153076"/>
    </source>
</evidence>
<dbReference type="OrthoDB" id="1293114at2759"/>
<keyword evidence="11" id="KW-1015">Disulfide bond</keyword>
<feature type="domain" description="X8" evidence="18">
    <location>
        <begin position="580"/>
        <end position="664"/>
    </location>
</feature>
<evidence type="ECO:0000256" key="14">
    <source>
        <dbReference type="ARBA" id="ARBA00023295"/>
    </source>
</evidence>
<dbReference type="EC" id="3.2.1.39" evidence="4"/>
<evidence type="ECO:0000256" key="17">
    <source>
        <dbReference type="SAM" id="MobiDB-lite"/>
    </source>
</evidence>
<proteinExistence type="inferred from homology"/>
<keyword evidence="14 16" id="KW-0326">Glycosidase</keyword>
<comment type="similarity">
    <text evidence="3 15">Belongs to the glycosyl hydrolase 17 family.</text>
</comment>
<comment type="subcellular location">
    <subcellularLocation>
        <location evidence="2">Cell membrane</location>
        <topology evidence="2">Lipid-anchor</topology>
        <topology evidence="2">GPI-anchor</topology>
    </subcellularLocation>
</comment>
<evidence type="ECO:0000259" key="18">
    <source>
        <dbReference type="SMART" id="SM00768"/>
    </source>
</evidence>
<evidence type="ECO:0000256" key="12">
    <source>
        <dbReference type="ARBA" id="ARBA00023180"/>
    </source>
</evidence>
<sequence length="707" mass="76954">MNPEPPPFQEANRCDVCKCSFTAFRRRPLPQFGIHTNVRVCSDCFNSFSRSQDDGLNASVGRINNVAENVSRLDINGDVEDNPDLNPPQPPPTNPECKCGMPLCICVASLTPAAAVPMQTVCSSSITLNAKPKKADAIPRQRRSTQDSRQGSASGSDKPQADYEVNGEGLREAIKNADIAGVKDLLNKAAVFNQTEIAFVLMDHGARLDCKNSQGETPLDCAPVTLQYKMKMKMEEALQGLGLGVNLGTRATHPLPPEIVVKMLKDNGFNKVKLFEADHQALKALGNSGIQVMVGIPNELLEPLASSVQAAINWVSQNVSTFVTSYSTDIRYVAVGNEPFLKQYGEKFTQTTFPALQNIQAALIKAGLGRRVKATVPLNADVYQTDSGLPSGGDFRANIRDLMVSMIKFLNDNGAPLIVNIYPFLSLNSDPNFPVDYAFFDGAASPVVDGSTTYTNVFEANYDTLISALEKNGFSNMPVIVGEVGWPTDGDPNANSKNAQKFNQGLINRIFQGRGTPKRPTPPDIYIFSLIDEDAKSIDPGRFERHWGIFYFDGVVKYQLQMGNNKSLIPAKGVKYYPRRWCVMSPQALPTDPNVNNGVSYACQHADCTGLGYGSSCGFLDARANASYAFNMYYQTMNQSAGACSFNNLGIITTTDPSQDGCRFEIMIDISKTKEKTSGSSPSMGPTLQKVMGLILFAVAWIISFAT</sequence>
<evidence type="ECO:0000256" key="8">
    <source>
        <dbReference type="ARBA" id="ARBA00022801"/>
    </source>
</evidence>
<dbReference type="SUPFAM" id="SSF48403">
    <property type="entry name" value="Ankyrin repeat"/>
    <property type="match status" value="1"/>
</dbReference>
<dbReference type="Gene3D" id="1.25.40.20">
    <property type="entry name" value="Ankyrin repeat-containing domain"/>
    <property type="match status" value="1"/>
</dbReference>